<evidence type="ECO:0000313" key="7">
    <source>
        <dbReference type="EMBL" id="SIO47358.1"/>
    </source>
</evidence>
<keyword evidence="3" id="KW-0804">Transcription</keyword>
<evidence type="ECO:0000259" key="6">
    <source>
        <dbReference type="PROSITE" id="PS01124"/>
    </source>
</evidence>
<dbReference type="SMART" id="SM00342">
    <property type="entry name" value="HTH_ARAC"/>
    <property type="match status" value="1"/>
</dbReference>
<accession>A0A1N6JSM5</accession>
<dbReference type="Pfam" id="PF12833">
    <property type="entry name" value="HTH_18"/>
    <property type="match status" value="1"/>
</dbReference>
<dbReference type="AlphaFoldDB" id="A0A1N6JSM5"/>
<dbReference type="OrthoDB" id="5295174at2"/>
<dbReference type="RefSeq" id="WP_074236896.1">
    <property type="nucleotide sequence ID" value="NZ_FSRK01000003.1"/>
</dbReference>
<evidence type="ECO:0000313" key="8">
    <source>
        <dbReference type="Proteomes" id="UP000185207"/>
    </source>
</evidence>
<protein>
    <submittedName>
        <fullName evidence="7">AraC-type DNA-binding protein</fullName>
    </submittedName>
</protein>
<keyword evidence="4" id="KW-0812">Transmembrane</keyword>
<dbReference type="GO" id="GO:0003700">
    <property type="term" value="F:DNA-binding transcription factor activity"/>
    <property type="evidence" value="ECO:0007669"/>
    <property type="project" value="InterPro"/>
</dbReference>
<feature type="signal peptide" evidence="5">
    <location>
        <begin position="1"/>
        <end position="20"/>
    </location>
</feature>
<dbReference type="STRING" id="1416779.SAMN05444409_3767"/>
<keyword evidence="4" id="KW-1133">Transmembrane helix</keyword>
<dbReference type="PANTHER" id="PTHR43280:SF2">
    <property type="entry name" value="HTH-TYPE TRANSCRIPTIONAL REGULATOR EXSA"/>
    <property type="match status" value="1"/>
</dbReference>
<evidence type="ECO:0000256" key="2">
    <source>
        <dbReference type="ARBA" id="ARBA00023125"/>
    </source>
</evidence>
<dbReference type="PROSITE" id="PS01124">
    <property type="entry name" value="HTH_ARAC_FAMILY_2"/>
    <property type="match status" value="1"/>
</dbReference>
<evidence type="ECO:0000256" key="1">
    <source>
        <dbReference type="ARBA" id="ARBA00023015"/>
    </source>
</evidence>
<dbReference type="InterPro" id="IPR009057">
    <property type="entry name" value="Homeodomain-like_sf"/>
</dbReference>
<organism evidence="7 8">
    <name type="scientific">Epilithonimonas zeae</name>
    <dbReference type="NCBI Taxonomy" id="1416779"/>
    <lineage>
        <taxon>Bacteria</taxon>
        <taxon>Pseudomonadati</taxon>
        <taxon>Bacteroidota</taxon>
        <taxon>Flavobacteriia</taxon>
        <taxon>Flavobacteriales</taxon>
        <taxon>Weeksellaceae</taxon>
        <taxon>Chryseobacterium group</taxon>
        <taxon>Epilithonimonas</taxon>
    </lineage>
</organism>
<keyword evidence="4" id="KW-0472">Membrane</keyword>
<feature type="transmembrane region" description="Helical" evidence="4">
    <location>
        <begin position="314"/>
        <end position="335"/>
    </location>
</feature>
<keyword evidence="5" id="KW-0732">Signal</keyword>
<evidence type="ECO:0000256" key="4">
    <source>
        <dbReference type="SAM" id="Phobius"/>
    </source>
</evidence>
<feature type="chain" id="PRO_5012523311" evidence="5">
    <location>
        <begin position="21"/>
        <end position="493"/>
    </location>
</feature>
<dbReference type="Gene3D" id="1.10.10.60">
    <property type="entry name" value="Homeodomain-like"/>
    <property type="match status" value="2"/>
</dbReference>
<dbReference type="PANTHER" id="PTHR43280">
    <property type="entry name" value="ARAC-FAMILY TRANSCRIPTIONAL REGULATOR"/>
    <property type="match status" value="1"/>
</dbReference>
<gene>
    <name evidence="7" type="ORF">SAMN05444409_3767</name>
</gene>
<dbReference type="Proteomes" id="UP000185207">
    <property type="component" value="Unassembled WGS sequence"/>
</dbReference>
<sequence>MWKKVFSLLVFLMLAVSANSQITDAQNLTKDVEALMYSDPEKALKTAQYIVANQSFGSVDDVYNACLLQAEIYINLEKYNDAIVKLISADRLSLNVNSDFFKAKNEYLIAKIYQIIGFQKSVSHSILELDDLSKSLKDEEKKVVELWKAELEIRTLVAEKKYKEALALIQKNQNLQSDLYPTFAMQLNQIQSEIENQPSKIDFKDNSYFKFLSNINLLKSKIKTKDFQESDLLVLKKQNPQYGDVFYRDLYKYWSQEVCNGGNAEDCFRVRKEYIRLLKLSISDLQNARVNIINLIDQKEKQINLSEKDFQNKILFALFVIGFLSVIGYLIYFLVLKNRIKMVNSEIEKRNISDEYEQKLSDQLKDFQASNVFVIPEKTENLILSKLDVFEKSKEVTNPHLSLAVLAKRLDTNSKYLSEIINKHKQKNFSNYLNELRVRYIVDKLENNPEYLQYKTSYLAEEAGFASRTTFTTIFKNVTGTSPSQFIDQLKNK</sequence>
<dbReference type="EMBL" id="FSRK01000003">
    <property type="protein sequence ID" value="SIO47358.1"/>
    <property type="molecule type" value="Genomic_DNA"/>
</dbReference>
<evidence type="ECO:0000256" key="3">
    <source>
        <dbReference type="ARBA" id="ARBA00023163"/>
    </source>
</evidence>
<reference evidence="8" key="1">
    <citation type="submission" date="2016-11" db="EMBL/GenBank/DDBJ databases">
        <authorList>
            <person name="Varghese N."/>
            <person name="Submissions S."/>
        </authorList>
    </citation>
    <scope>NUCLEOTIDE SEQUENCE [LARGE SCALE GENOMIC DNA]</scope>
    <source>
        <strain evidence="8">DSM 27623</strain>
    </source>
</reference>
<evidence type="ECO:0000256" key="5">
    <source>
        <dbReference type="SAM" id="SignalP"/>
    </source>
</evidence>
<keyword evidence="2 7" id="KW-0238">DNA-binding</keyword>
<keyword evidence="8" id="KW-1185">Reference proteome</keyword>
<dbReference type="SUPFAM" id="SSF46689">
    <property type="entry name" value="Homeodomain-like"/>
    <property type="match status" value="1"/>
</dbReference>
<proteinExistence type="predicted"/>
<feature type="domain" description="HTH araC/xylS-type" evidence="6">
    <location>
        <begin position="394"/>
        <end position="489"/>
    </location>
</feature>
<name>A0A1N6JSM5_9FLAO</name>
<keyword evidence="1" id="KW-0805">Transcription regulation</keyword>
<dbReference type="GO" id="GO:0043565">
    <property type="term" value="F:sequence-specific DNA binding"/>
    <property type="evidence" value="ECO:0007669"/>
    <property type="project" value="InterPro"/>
</dbReference>
<dbReference type="InterPro" id="IPR018060">
    <property type="entry name" value="HTH_AraC"/>
</dbReference>